<dbReference type="Pfam" id="PF00248">
    <property type="entry name" value="Aldo_ket_red"/>
    <property type="match status" value="1"/>
</dbReference>
<name>A0A6N8F9I7_9GAMM</name>
<reference evidence="3 4" key="1">
    <citation type="submission" date="2019-11" db="EMBL/GenBank/DDBJ databases">
        <title>P. haliotis isolates from Z. marina roots.</title>
        <authorList>
            <person name="Cohen M."/>
            <person name="Jospin G."/>
            <person name="Eisen J.A."/>
            <person name="Coil D.A."/>
        </authorList>
    </citation>
    <scope>NUCLEOTIDE SEQUENCE [LARGE SCALE GENOMIC DNA]</scope>
    <source>
        <strain evidence="3 4">UCD-MCMsp1aY</strain>
    </source>
</reference>
<dbReference type="InterPro" id="IPR020471">
    <property type="entry name" value="AKR"/>
</dbReference>
<dbReference type="Gene3D" id="3.20.20.100">
    <property type="entry name" value="NADP-dependent oxidoreductase domain"/>
    <property type="match status" value="1"/>
</dbReference>
<evidence type="ECO:0000256" key="1">
    <source>
        <dbReference type="ARBA" id="ARBA00023002"/>
    </source>
</evidence>
<organism evidence="3 4">
    <name type="scientific">Psychrosphaera haliotis</name>
    <dbReference type="NCBI Taxonomy" id="555083"/>
    <lineage>
        <taxon>Bacteria</taxon>
        <taxon>Pseudomonadati</taxon>
        <taxon>Pseudomonadota</taxon>
        <taxon>Gammaproteobacteria</taxon>
        <taxon>Alteromonadales</taxon>
        <taxon>Pseudoalteromonadaceae</taxon>
        <taxon>Psychrosphaera</taxon>
    </lineage>
</organism>
<dbReference type="SUPFAM" id="SSF51430">
    <property type="entry name" value="NAD(P)-linked oxidoreductase"/>
    <property type="match status" value="1"/>
</dbReference>
<dbReference type="AlphaFoldDB" id="A0A6N8F9I7"/>
<dbReference type="CDD" id="cd19094">
    <property type="entry name" value="AKR_Tas-like"/>
    <property type="match status" value="1"/>
</dbReference>
<evidence type="ECO:0000259" key="2">
    <source>
        <dbReference type="Pfam" id="PF00248"/>
    </source>
</evidence>
<accession>A0A6N8F9I7</accession>
<dbReference type="InterPro" id="IPR050523">
    <property type="entry name" value="AKR_Detox_Biosynth"/>
</dbReference>
<dbReference type="Proteomes" id="UP000439994">
    <property type="component" value="Unassembled WGS sequence"/>
</dbReference>
<dbReference type="RefSeq" id="WP_155693696.1">
    <property type="nucleotide sequence ID" value="NZ_WOCD01000001.1"/>
</dbReference>
<comment type="caution">
    <text evidence="3">The sequence shown here is derived from an EMBL/GenBank/DDBJ whole genome shotgun (WGS) entry which is preliminary data.</text>
</comment>
<evidence type="ECO:0000313" key="4">
    <source>
        <dbReference type="Proteomes" id="UP000439994"/>
    </source>
</evidence>
<proteinExistence type="predicted"/>
<feature type="domain" description="NADP-dependent oxidoreductase" evidence="2">
    <location>
        <begin position="16"/>
        <end position="342"/>
    </location>
</feature>
<keyword evidence="4" id="KW-1185">Reference proteome</keyword>
<sequence length="350" mass="39212">MKYNKLGSSDIKVSEVCLGSMTWGVQNNQSDANQQIEQAMSRGVNFIDTAELYPVPPTGEKYGDTEQIIGNYVSANKKKRNDIVLATKIAGNGLPWIRKSADIDGDAIIKSVDASLKRLQTDYIDLYQLHWPNRTSPHFSKHRPNAVKFSDVDKDKQVSNMLTILQALNDCVKAGKIRHCGLSDDTTWGINQYIKLSEKYALPKMVSIQNEFSLLHAKDWPYLIENCIHEDIAYLPWSPLAGGALSGKYLNNMRPEGSRWTLTQRNGLFRDTPNSQLAIAEYKLIAQQFNLTPSQLALAWCKQIDGVTSTIIGATTLQQLDENIDAFNVELPEEALVKIDSAFQQFPAPF</sequence>
<dbReference type="PANTHER" id="PTHR43364:SF4">
    <property type="entry name" value="NAD(P)-LINKED OXIDOREDUCTASE SUPERFAMILY PROTEIN"/>
    <property type="match status" value="1"/>
</dbReference>
<dbReference type="PRINTS" id="PR00069">
    <property type="entry name" value="ALDKETRDTASE"/>
</dbReference>
<dbReference type="GO" id="GO:0016491">
    <property type="term" value="F:oxidoreductase activity"/>
    <property type="evidence" value="ECO:0007669"/>
    <property type="project" value="UniProtKB-KW"/>
</dbReference>
<dbReference type="InterPro" id="IPR036812">
    <property type="entry name" value="NAD(P)_OxRdtase_dom_sf"/>
</dbReference>
<dbReference type="PANTHER" id="PTHR43364">
    <property type="entry name" value="NADH-SPECIFIC METHYLGLYOXAL REDUCTASE-RELATED"/>
    <property type="match status" value="1"/>
</dbReference>
<dbReference type="InterPro" id="IPR023210">
    <property type="entry name" value="NADP_OxRdtase_dom"/>
</dbReference>
<keyword evidence="1" id="KW-0560">Oxidoreductase</keyword>
<evidence type="ECO:0000313" key="3">
    <source>
        <dbReference type="EMBL" id="MUH71191.1"/>
    </source>
</evidence>
<dbReference type="EMBL" id="WOCD01000001">
    <property type="protein sequence ID" value="MUH71191.1"/>
    <property type="molecule type" value="Genomic_DNA"/>
</dbReference>
<dbReference type="OrthoDB" id="9772407at2"/>
<gene>
    <name evidence="3" type="ORF">GNP35_01015</name>
</gene>
<protein>
    <submittedName>
        <fullName evidence="3">Aldo/keto reductase</fullName>
    </submittedName>
</protein>